<gene>
    <name evidence="2" type="ORF">Lalb_Chr18g0050931</name>
</gene>
<keyword evidence="1" id="KW-1133">Transmembrane helix</keyword>
<organism evidence="2 3">
    <name type="scientific">Lupinus albus</name>
    <name type="common">White lupine</name>
    <name type="synonym">Lupinus termis</name>
    <dbReference type="NCBI Taxonomy" id="3870"/>
    <lineage>
        <taxon>Eukaryota</taxon>
        <taxon>Viridiplantae</taxon>
        <taxon>Streptophyta</taxon>
        <taxon>Embryophyta</taxon>
        <taxon>Tracheophyta</taxon>
        <taxon>Spermatophyta</taxon>
        <taxon>Magnoliopsida</taxon>
        <taxon>eudicotyledons</taxon>
        <taxon>Gunneridae</taxon>
        <taxon>Pentapetalae</taxon>
        <taxon>rosids</taxon>
        <taxon>fabids</taxon>
        <taxon>Fabales</taxon>
        <taxon>Fabaceae</taxon>
        <taxon>Papilionoideae</taxon>
        <taxon>50 kb inversion clade</taxon>
        <taxon>genistoids sensu lato</taxon>
        <taxon>core genistoids</taxon>
        <taxon>Genisteae</taxon>
        <taxon>Lupinus</taxon>
    </lineage>
</organism>
<evidence type="ECO:0000313" key="3">
    <source>
        <dbReference type="Proteomes" id="UP000447434"/>
    </source>
</evidence>
<protein>
    <submittedName>
        <fullName evidence="2">Uncharacterized protein</fullName>
    </submittedName>
</protein>
<keyword evidence="3" id="KW-1185">Reference proteome</keyword>
<evidence type="ECO:0000313" key="2">
    <source>
        <dbReference type="EMBL" id="KAE9594166.1"/>
    </source>
</evidence>
<dbReference type="AlphaFoldDB" id="A0A6A4NKH7"/>
<keyword evidence="1" id="KW-0812">Transmembrane</keyword>
<accession>A0A6A4NKH7</accession>
<dbReference type="Proteomes" id="UP000447434">
    <property type="component" value="Chromosome 18"/>
</dbReference>
<proteinExistence type="predicted"/>
<feature type="transmembrane region" description="Helical" evidence="1">
    <location>
        <begin position="21"/>
        <end position="42"/>
    </location>
</feature>
<reference evidence="3" key="1">
    <citation type="journal article" date="2020" name="Nat. Commun.">
        <title>Genome sequence of the cluster root forming white lupin.</title>
        <authorList>
            <person name="Hufnagel B."/>
            <person name="Marques A."/>
            <person name="Soriano A."/>
            <person name="Marques L."/>
            <person name="Divol F."/>
            <person name="Doumas P."/>
            <person name="Sallet E."/>
            <person name="Mancinotti D."/>
            <person name="Carrere S."/>
            <person name="Marande W."/>
            <person name="Arribat S."/>
            <person name="Keller J."/>
            <person name="Huneau C."/>
            <person name="Blein T."/>
            <person name="Aime D."/>
            <person name="Laguerre M."/>
            <person name="Taylor J."/>
            <person name="Schubert V."/>
            <person name="Nelson M."/>
            <person name="Geu-Flores F."/>
            <person name="Crespi M."/>
            <person name="Gallardo-Guerrero K."/>
            <person name="Delaux P.-M."/>
            <person name="Salse J."/>
            <person name="Berges H."/>
            <person name="Guyot R."/>
            <person name="Gouzy J."/>
            <person name="Peret B."/>
        </authorList>
    </citation>
    <scope>NUCLEOTIDE SEQUENCE [LARGE SCALE GENOMIC DNA]</scope>
    <source>
        <strain evidence="3">cv. Amiga</strain>
    </source>
</reference>
<sequence length="69" mass="8231">MHLNYMKDMLITYLNTLMYKIQTSCIICICLTLFNYICLIIGSHPLLSLFFCLYFVYEYVCCICTLDIY</sequence>
<evidence type="ECO:0000256" key="1">
    <source>
        <dbReference type="SAM" id="Phobius"/>
    </source>
</evidence>
<name>A0A6A4NKH7_LUPAL</name>
<comment type="caution">
    <text evidence="2">The sequence shown here is derived from an EMBL/GenBank/DDBJ whole genome shotgun (WGS) entry which is preliminary data.</text>
</comment>
<keyword evidence="1" id="KW-0472">Membrane</keyword>
<dbReference type="EMBL" id="WOCE01000018">
    <property type="protein sequence ID" value="KAE9594166.1"/>
    <property type="molecule type" value="Genomic_DNA"/>
</dbReference>
<feature type="transmembrane region" description="Helical" evidence="1">
    <location>
        <begin position="48"/>
        <end position="68"/>
    </location>
</feature>